<keyword evidence="4" id="KW-0812">Transmembrane</keyword>
<dbReference type="Gene3D" id="3.55.50.30">
    <property type="match status" value="1"/>
</dbReference>
<dbReference type="PANTHER" id="PTHR30273">
    <property type="entry name" value="PERIPLASMIC SIGNAL SENSOR AND SIGMA FACTOR ACTIVATOR FECR-RELATED"/>
    <property type="match status" value="1"/>
</dbReference>
<organism evidence="4 5">
    <name type="scientific">Pseudomonas putida (strain ATCC 47054 / DSM 6125 / CFBP 8728 / NCIMB 11950 / KT2440)</name>
    <dbReference type="NCBI Taxonomy" id="160488"/>
    <lineage>
        <taxon>Bacteria</taxon>
        <taxon>Pseudomonadati</taxon>
        <taxon>Pseudomonadota</taxon>
        <taxon>Gammaproteobacteria</taxon>
        <taxon>Pseudomonadales</taxon>
        <taxon>Pseudomonadaceae</taxon>
        <taxon>Pseudomonas</taxon>
    </lineage>
</organism>
<dbReference type="InterPro" id="IPR032623">
    <property type="entry name" value="FecR_N"/>
</dbReference>
<dbReference type="PANTHER" id="PTHR30273:SF2">
    <property type="entry name" value="PROTEIN FECR"/>
    <property type="match status" value="1"/>
</dbReference>
<dbReference type="PaxDb" id="160488-PP_1007"/>
<dbReference type="InterPro" id="IPR012373">
    <property type="entry name" value="Ferrdict_sens_TM"/>
</dbReference>
<dbReference type="AlphaFoldDB" id="Q88P46"/>
<evidence type="ECO:0000313" key="4">
    <source>
        <dbReference type="EMBL" id="AAN66632.1"/>
    </source>
</evidence>
<dbReference type="PIRSF" id="PIRSF018266">
    <property type="entry name" value="FecR"/>
    <property type="match status" value="1"/>
</dbReference>
<name>Q88P46_PSEPK</name>
<dbReference type="Pfam" id="PF16220">
    <property type="entry name" value="DUF4880"/>
    <property type="match status" value="1"/>
</dbReference>
<evidence type="ECO:0000259" key="2">
    <source>
        <dbReference type="Pfam" id="PF16220"/>
    </source>
</evidence>
<dbReference type="Pfam" id="PF16344">
    <property type="entry name" value="FecR_C"/>
    <property type="match status" value="1"/>
</dbReference>
<evidence type="ECO:0000313" key="5">
    <source>
        <dbReference type="Proteomes" id="UP000000556"/>
    </source>
</evidence>
<gene>
    <name evidence="4" type="ordered locus">PP_1007</name>
</gene>
<dbReference type="KEGG" id="ppu:PP_1007"/>
<feature type="domain" description="FecR protein" evidence="1">
    <location>
        <begin position="150"/>
        <end position="239"/>
    </location>
</feature>
<dbReference type="OrthoDB" id="9798846at2"/>
<dbReference type="eggNOG" id="COG3712">
    <property type="taxonomic scope" value="Bacteria"/>
</dbReference>
<dbReference type="InterPro" id="IPR006860">
    <property type="entry name" value="FecR"/>
</dbReference>
<protein>
    <submittedName>
        <fullName evidence="4">Transmembrane sensor</fullName>
    </submittedName>
</protein>
<keyword evidence="5" id="KW-1185">Reference proteome</keyword>
<evidence type="ECO:0000259" key="3">
    <source>
        <dbReference type="Pfam" id="PF16344"/>
    </source>
</evidence>
<dbReference type="HOGENOM" id="CLU_050192_0_1_6"/>
<evidence type="ECO:0000259" key="1">
    <source>
        <dbReference type="Pfam" id="PF04773"/>
    </source>
</evidence>
<dbReference type="GO" id="GO:0016989">
    <property type="term" value="F:sigma factor antagonist activity"/>
    <property type="evidence" value="ECO:0007669"/>
    <property type="project" value="TreeGrafter"/>
</dbReference>
<dbReference type="Pfam" id="PF04773">
    <property type="entry name" value="FecR"/>
    <property type="match status" value="1"/>
</dbReference>
<dbReference type="BioCyc" id="PPUT160488:G1G01-1080-MONOMER"/>
<proteinExistence type="predicted"/>
<dbReference type="STRING" id="160488.PP_1007"/>
<dbReference type="PhylomeDB" id="Q88P46"/>
<dbReference type="EMBL" id="AE015451">
    <property type="protein sequence ID" value="AAN66632.1"/>
    <property type="molecule type" value="Genomic_DNA"/>
</dbReference>
<keyword evidence="4" id="KW-0472">Membrane</keyword>
<accession>Q88P46</accession>
<dbReference type="PATRIC" id="fig|160488.4.peg.1070"/>
<feature type="domain" description="FecR N-terminal" evidence="2">
    <location>
        <begin position="53"/>
        <end position="93"/>
    </location>
</feature>
<sequence>MSCPQANGNAKPLPHPALALIIRKKTIQGFTVTDSPAPRPSPARPDARARAMDEALDWLVRLQCADAADTQAFEAWLSAAPENAEAYVEAEALWNGTPLHKVATHMHQQQRRSWRGRLRSHWKPLATAALLLVGLFTVGNLPMRLQADHLTVVGERQRLQLEDGAKVLLNTNSAFASERQDGRQVARLLQGEAYFQVPEGAQLPLEVEAGPLRAQVRDTDFAVRYLDGEAQVRVQRGDVDLQGERDQRIRLSAGDSISVGPQGFGQRQRPDMHKDLAWIDGRLVFENCPLSQVLAEVQRYYPGWIINRNAQLEHVAVTGNYRLDQPLETLRALAHITSAQLHEYPALVILN</sequence>
<dbReference type="Proteomes" id="UP000000556">
    <property type="component" value="Chromosome"/>
</dbReference>
<dbReference type="Gene3D" id="2.60.120.1440">
    <property type="match status" value="1"/>
</dbReference>
<feature type="domain" description="Protein FecR C-terminal" evidence="3">
    <location>
        <begin position="282"/>
        <end position="330"/>
    </location>
</feature>
<reference evidence="4 5" key="2">
    <citation type="journal article" date="2016" name="Environ. Microbiol.">
        <title>The revisited genome of Pseudomonas putida KT2440 enlightens its value as a robust metabolic chassis.</title>
        <authorList>
            <person name="Belda E."/>
            <person name="van Heck R.G."/>
            <person name="Lopez-Sanchez M.J."/>
            <person name="Cruveiller S."/>
            <person name="Barbe V."/>
            <person name="Fraser C."/>
            <person name="Klenk H.P."/>
            <person name="Petersen J."/>
            <person name="Morgat A."/>
            <person name="Nikel P.I."/>
            <person name="Vallenet D."/>
            <person name="Rouy Z."/>
            <person name="Sekowska A."/>
            <person name="Martins Dos Santos V.A."/>
            <person name="de Lorenzo V."/>
            <person name="Danchin A."/>
            <person name="Medigue C."/>
        </authorList>
    </citation>
    <scope>NUCLEOTIDE SEQUENCE [LARGE SCALE GENOMIC DNA]</scope>
    <source>
        <strain evidence="5">ATCC 47054 / DSM 6125 / CFBP 8728 / NCIMB 11950 / KT2440</strain>
    </source>
</reference>
<dbReference type="InterPro" id="IPR032508">
    <property type="entry name" value="FecR_C"/>
</dbReference>
<reference evidence="4 5" key="1">
    <citation type="journal article" date="2002" name="Environ. Microbiol.">
        <title>Complete genome sequence and comparative analysis of the metabolically versatile Pseudomonas putida KT2440.</title>
        <authorList>
            <person name="Nelson K.E."/>
            <person name="Weinel C."/>
            <person name="Paulsen I.T."/>
            <person name="Dodson R.J."/>
            <person name="Hilbert H."/>
            <person name="Martins dos Santos V.A."/>
            <person name="Fouts D.E."/>
            <person name="Gill S.R."/>
            <person name="Pop M."/>
            <person name="Holmes M."/>
            <person name="Brinkac L."/>
            <person name="Beanan M."/>
            <person name="DeBoy R.T."/>
            <person name="Daugherty S."/>
            <person name="Kolonay J."/>
            <person name="Madupu R."/>
            <person name="Nelson W."/>
            <person name="White O."/>
            <person name="Peterson J."/>
            <person name="Khouri H."/>
            <person name="Hance I."/>
            <person name="Chris Lee P."/>
            <person name="Holtzapple E."/>
            <person name="Scanlan D."/>
            <person name="Tran K."/>
            <person name="Moazzez A."/>
            <person name="Utterback T."/>
            <person name="Rizzo M."/>
            <person name="Lee K."/>
            <person name="Kosack D."/>
            <person name="Moestl D."/>
            <person name="Wedler H."/>
            <person name="Lauber J."/>
            <person name="Stjepandic D."/>
            <person name="Hoheisel J."/>
            <person name="Straetz M."/>
            <person name="Heim S."/>
            <person name="Kiewitz C."/>
            <person name="Eisen J.A."/>
            <person name="Timmis K.N."/>
            <person name="Dusterhoft A."/>
            <person name="Tummler B."/>
            <person name="Fraser C.M."/>
        </authorList>
    </citation>
    <scope>NUCLEOTIDE SEQUENCE [LARGE SCALE GENOMIC DNA]</scope>
    <source>
        <strain evidence="5">ATCC 47054 / DSM 6125 / CFBP 8728 / NCIMB 11950 / KT2440</strain>
    </source>
</reference>